<protein>
    <submittedName>
        <fullName evidence="1">Uncharacterized protein</fullName>
    </submittedName>
</protein>
<name>A0A0B6Y223_9EUPU</name>
<feature type="non-terminal residue" evidence="1">
    <location>
        <position position="69"/>
    </location>
</feature>
<reference evidence="1" key="1">
    <citation type="submission" date="2014-12" db="EMBL/GenBank/DDBJ databases">
        <title>Insight into the proteome of Arion vulgaris.</title>
        <authorList>
            <person name="Aradska J."/>
            <person name="Bulat T."/>
            <person name="Smidak R."/>
            <person name="Sarate P."/>
            <person name="Gangsoo J."/>
            <person name="Sialana F."/>
            <person name="Bilban M."/>
            <person name="Lubec G."/>
        </authorList>
    </citation>
    <scope>NUCLEOTIDE SEQUENCE</scope>
    <source>
        <tissue evidence="1">Skin</tissue>
    </source>
</reference>
<gene>
    <name evidence="1" type="primary">ORF10111</name>
</gene>
<sequence>QWSRRIADIENKITKQRHTKLYFCTIQLWDNKQATMCLWSNQEIPNETTIFNGINYYCDVFSHKELRKT</sequence>
<dbReference type="AlphaFoldDB" id="A0A0B6Y223"/>
<dbReference type="EMBL" id="HACG01003329">
    <property type="protein sequence ID" value="CEK50194.1"/>
    <property type="molecule type" value="Transcribed_RNA"/>
</dbReference>
<feature type="non-terminal residue" evidence="1">
    <location>
        <position position="1"/>
    </location>
</feature>
<accession>A0A0B6Y223</accession>
<organism evidence="1">
    <name type="scientific">Arion vulgaris</name>
    <dbReference type="NCBI Taxonomy" id="1028688"/>
    <lineage>
        <taxon>Eukaryota</taxon>
        <taxon>Metazoa</taxon>
        <taxon>Spiralia</taxon>
        <taxon>Lophotrochozoa</taxon>
        <taxon>Mollusca</taxon>
        <taxon>Gastropoda</taxon>
        <taxon>Heterobranchia</taxon>
        <taxon>Euthyneura</taxon>
        <taxon>Panpulmonata</taxon>
        <taxon>Eupulmonata</taxon>
        <taxon>Stylommatophora</taxon>
        <taxon>Helicina</taxon>
        <taxon>Arionoidea</taxon>
        <taxon>Arionidae</taxon>
        <taxon>Arion</taxon>
    </lineage>
</organism>
<proteinExistence type="predicted"/>
<evidence type="ECO:0000313" key="1">
    <source>
        <dbReference type="EMBL" id="CEK50194.1"/>
    </source>
</evidence>